<gene>
    <name evidence="1" type="ORF">POCTA_138.1.T0310204</name>
</gene>
<dbReference type="OMA" id="NCTRVSW"/>
<dbReference type="EMBL" id="CAJJDP010000031">
    <property type="protein sequence ID" value="CAD8155929.1"/>
    <property type="molecule type" value="Genomic_DNA"/>
</dbReference>
<evidence type="ECO:0000313" key="2">
    <source>
        <dbReference type="Proteomes" id="UP000683925"/>
    </source>
</evidence>
<dbReference type="AlphaFoldDB" id="A0A8S1TY54"/>
<reference evidence="1" key="1">
    <citation type="submission" date="2021-01" db="EMBL/GenBank/DDBJ databases">
        <authorList>
            <consortium name="Genoscope - CEA"/>
            <person name="William W."/>
        </authorList>
    </citation>
    <scope>NUCLEOTIDE SEQUENCE</scope>
</reference>
<dbReference type="OrthoDB" id="309259at2759"/>
<sequence>MDIYFNGQLIQVPENLTFYQLFQYSGLPGNISEKYWQRNGQTMLVNQNSFVKDLVQPYNYLQIIDKQQKTIQTFNQQQANIGNQNFMNNNNQGNVQQKSVPLQFQNTATPQFVIQQGSFQPQIQIKQGSQNPQSPYYSIQSLNQNLSSQIINQNSMQNTHNDDIFKTVQDSNSKEEDIFSTEYQYSNYETDRQNYLRNKGISPGIKFLQQQKDGYKFSLDNYGDDLIIEKLDQSFYLKLNSQFSLYQVRQFNIADKKQRFESSIILDLNCTRVSWIQDLEILAVQFNTGKIIAIQLCME</sequence>
<name>A0A8S1TY54_PAROT</name>
<comment type="caution">
    <text evidence="1">The sequence shown here is derived from an EMBL/GenBank/DDBJ whole genome shotgun (WGS) entry which is preliminary data.</text>
</comment>
<dbReference type="Proteomes" id="UP000683925">
    <property type="component" value="Unassembled WGS sequence"/>
</dbReference>
<protein>
    <submittedName>
        <fullName evidence="1">Uncharacterized protein</fullName>
    </submittedName>
</protein>
<accession>A0A8S1TY54</accession>
<keyword evidence="2" id="KW-1185">Reference proteome</keyword>
<evidence type="ECO:0000313" key="1">
    <source>
        <dbReference type="EMBL" id="CAD8155929.1"/>
    </source>
</evidence>
<organism evidence="1 2">
    <name type="scientific">Paramecium octaurelia</name>
    <dbReference type="NCBI Taxonomy" id="43137"/>
    <lineage>
        <taxon>Eukaryota</taxon>
        <taxon>Sar</taxon>
        <taxon>Alveolata</taxon>
        <taxon>Ciliophora</taxon>
        <taxon>Intramacronucleata</taxon>
        <taxon>Oligohymenophorea</taxon>
        <taxon>Peniculida</taxon>
        <taxon>Parameciidae</taxon>
        <taxon>Paramecium</taxon>
    </lineage>
</organism>
<proteinExistence type="predicted"/>